<keyword evidence="2" id="KW-1185">Reference proteome</keyword>
<name>A0A7I7RNB3_MYCCF</name>
<dbReference type="Proteomes" id="UP000466431">
    <property type="component" value="Chromosome"/>
</dbReference>
<accession>A0A7I7RNB3</accession>
<gene>
    <name evidence="1" type="ORF">MCEL_41050</name>
</gene>
<sequence>MHLIDGVLRAQQVIAMKLNDGVIDRLLENLPSYFEEFGSKWFGLTHYAMNRRFQEISIDRTLDPQQPTEM</sequence>
<dbReference type="KEGG" id="mcee:MCEL_41050"/>
<protein>
    <submittedName>
        <fullName evidence="1">Uncharacterized protein</fullName>
    </submittedName>
</protein>
<organism evidence="1 2">
    <name type="scientific">Mycolicibacterium celeriflavum</name>
    <name type="common">Mycobacterium celeriflavum</name>
    <dbReference type="NCBI Taxonomy" id="1249101"/>
    <lineage>
        <taxon>Bacteria</taxon>
        <taxon>Bacillati</taxon>
        <taxon>Actinomycetota</taxon>
        <taxon>Actinomycetes</taxon>
        <taxon>Mycobacteriales</taxon>
        <taxon>Mycobacteriaceae</taxon>
        <taxon>Mycolicibacterium</taxon>
    </lineage>
</organism>
<evidence type="ECO:0000313" key="2">
    <source>
        <dbReference type="Proteomes" id="UP000466431"/>
    </source>
</evidence>
<evidence type="ECO:0000313" key="1">
    <source>
        <dbReference type="EMBL" id="BBY45810.1"/>
    </source>
</evidence>
<proteinExistence type="predicted"/>
<dbReference type="EMBL" id="AP022591">
    <property type="protein sequence ID" value="BBY45810.1"/>
    <property type="molecule type" value="Genomic_DNA"/>
</dbReference>
<reference evidence="1 2" key="1">
    <citation type="journal article" date="2019" name="Emerg. Microbes Infect.">
        <title>Comprehensive subspecies identification of 175 nontuberculous mycobacteria species based on 7547 genomic profiles.</title>
        <authorList>
            <person name="Matsumoto Y."/>
            <person name="Kinjo T."/>
            <person name="Motooka D."/>
            <person name="Nabeya D."/>
            <person name="Jung N."/>
            <person name="Uechi K."/>
            <person name="Horii T."/>
            <person name="Iida T."/>
            <person name="Fujita J."/>
            <person name="Nakamura S."/>
        </authorList>
    </citation>
    <scope>NUCLEOTIDE SEQUENCE [LARGE SCALE GENOMIC DNA]</scope>
    <source>
        <strain evidence="1 2">JCM 18439</strain>
    </source>
</reference>
<dbReference type="AlphaFoldDB" id="A0A7I7RNB3"/>